<dbReference type="GO" id="GO:0004729">
    <property type="term" value="F:oxygen-dependent protoporphyrinogen oxidase activity"/>
    <property type="evidence" value="ECO:0007669"/>
    <property type="project" value="UniProtKB-UniRule"/>
</dbReference>
<dbReference type="AlphaFoldDB" id="A0AA37Q1S4"/>
<dbReference type="PANTHER" id="PTHR42923">
    <property type="entry name" value="PROTOPORPHYRINOGEN OXIDASE"/>
    <property type="match status" value="1"/>
</dbReference>
<dbReference type="SUPFAM" id="SSF54373">
    <property type="entry name" value="FAD-linked reductases, C-terminal domain"/>
    <property type="match status" value="1"/>
</dbReference>
<comment type="cofactor">
    <cofactor evidence="1 6">
        <name>FAD</name>
        <dbReference type="ChEBI" id="CHEBI:57692"/>
    </cofactor>
</comment>
<comment type="pathway">
    <text evidence="6">Porphyrin-containing compound metabolism; protoheme biosynthesis.</text>
</comment>
<evidence type="ECO:0000313" key="8">
    <source>
        <dbReference type="EMBL" id="GLC24789.1"/>
    </source>
</evidence>
<comment type="subcellular location">
    <subcellularLocation>
        <location evidence="6">Cytoplasm</location>
    </subcellularLocation>
</comment>
<evidence type="ECO:0000256" key="1">
    <source>
        <dbReference type="ARBA" id="ARBA00001974"/>
    </source>
</evidence>
<dbReference type="InterPro" id="IPR002937">
    <property type="entry name" value="Amino_oxidase"/>
</dbReference>
<keyword evidence="4 6" id="KW-0560">Oxidoreductase</keyword>
<protein>
    <recommendedName>
        <fullName evidence="6">Coproporphyrinogen III oxidase</fullName>
        <ecNumber evidence="6">1.3.3.15</ecNumber>
    </recommendedName>
</protein>
<keyword evidence="3 6" id="KW-0274">FAD</keyword>
<evidence type="ECO:0000313" key="9">
    <source>
        <dbReference type="Proteomes" id="UP001161325"/>
    </source>
</evidence>
<evidence type="ECO:0000259" key="7">
    <source>
        <dbReference type="Pfam" id="PF01593"/>
    </source>
</evidence>
<dbReference type="SUPFAM" id="SSF51905">
    <property type="entry name" value="FAD/NAD(P)-binding domain"/>
    <property type="match status" value="1"/>
</dbReference>
<dbReference type="NCBIfam" id="TIGR00562">
    <property type="entry name" value="proto_IX_ox"/>
    <property type="match status" value="1"/>
</dbReference>
<evidence type="ECO:0000256" key="3">
    <source>
        <dbReference type="ARBA" id="ARBA00022827"/>
    </source>
</evidence>
<dbReference type="Proteomes" id="UP001161325">
    <property type="component" value="Unassembled WGS sequence"/>
</dbReference>
<dbReference type="EC" id="1.3.3.15" evidence="6"/>
<evidence type="ECO:0000256" key="5">
    <source>
        <dbReference type="ARBA" id="ARBA00023133"/>
    </source>
</evidence>
<keyword evidence="6" id="KW-0963">Cytoplasm</keyword>
<dbReference type="RefSeq" id="WP_284349234.1">
    <property type="nucleotide sequence ID" value="NZ_BRXS01000002.1"/>
</dbReference>
<dbReference type="PANTHER" id="PTHR42923:SF3">
    <property type="entry name" value="PROTOPORPHYRINOGEN OXIDASE"/>
    <property type="match status" value="1"/>
</dbReference>
<comment type="caution">
    <text evidence="8">The sequence shown here is derived from an EMBL/GenBank/DDBJ whole genome shotgun (WGS) entry which is preliminary data.</text>
</comment>
<dbReference type="Gene3D" id="3.90.660.20">
    <property type="entry name" value="Protoporphyrinogen oxidase, mitochondrial, domain 2"/>
    <property type="match status" value="1"/>
</dbReference>
<dbReference type="Pfam" id="PF01593">
    <property type="entry name" value="Amino_oxidase"/>
    <property type="match status" value="1"/>
</dbReference>
<name>A0AA37Q1S4_9BACT</name>
<keyword evidence="2 6" id="KW-0285">Flavoprotein</keyword>
<comment type="catalytic activity">
    <reaction evidence="6">
        <text>coproporphyrinogen III + 3 O2 = coproporphyrin III + 3 H2O2</text>
        <dbReference type="Rhea" id="RHEA:43436"/>
        <dbReference type="ChEBI" id="CHEBI:15379"/>
        <dbReference type="ChEBI" id="CHEBI:16240"/>
        <dbReference type="ChEBI" id="CHEBI:57309"/>
        <dbReference type="ChEBI" id="CHEBI:131725"/>
        <dbReference type="EC" id="1.3.3.15"/>
    </reaction>
</comment>
<keyword evidence="9" id="KW-1185">Reference proteome</keyword>
<dbReference type="Gene3D" id="1.10.3110.10">
    <property type="entry name" value="protoporphyrinogen ix oxidase, domain 3"/>
    <property type="match status" value="1"/>
</dbReference>
<dbReference type="GO" id="GO:0005737">
    <property type="term" value="C:cytoplasm"/>
    <property type="evidence" value="ECO:0007669"/>
    <property type="project" value="UniProtKB-SubCell"/>
</dbReference>
<organism evidence="8 9">
    <name type="scientific">Roseisolibacter agri</name>
    <dbReference type="NCBI Taxonomy" id="2014610"/>
    <lineage>
        <taxon>Bacteria</taxon>
        <taxon>Pseudomonadati</taxon>
        <taxon>Gemmatimonadota</taxon>
        <taxon>Gemmatimonadia</taxon>
        <taxon>Gemmatimonadales</taxon>
        <taxon>Gemmatimonadaceae</taxon>
        <taxon>Roseisolibacter</taxon>
    </lineage>
</organism>
<evidence type="ECO:0000256" key="2">
    <source>
        <dbReference type="ARBA" id="ARBA00022630"/>
    </source>
</evidence>
<accession>A0AA37Q1S4</accession>
<dbReference type="InterPro" id="IPR050464">
    <property type="entry name" value="Zeta_carotene_desat/Oxidored"/>
</dbReference>
<reference evidence="8" key="1">
    <citation type="submission" date="2022-08" db="EMBL/GenBank/DDBJ databases">
        <title>Draft genome sequencing of Roseisolibacter agri AW1220.</title>
        <authorList>
            <person name="Tobiishi Y."/>
            <person name="Tonouchi A."/>
        </authorList>
    </citation>
    <scope>NUCLEOTIDE SEQUENCE</scope>
    <source>
        <strain evidence="8">AW1220</strain>
    </source>
</reference>
<gene>
    <name evidence="8" type="primary">hemY</name>
    <name evidence="8" type="ORF">rosag_13020</name>
</gene>
<evidence type="ECO:0000256" key="4">
    <source>
        <dbReference type="ARBA" id="ARBA00023002"/>
    </source>
</evidence>
<dbReference type="InterPro" id="IPR036188">
    <property type="entry name" value="FAD/NAD-bd_sf"/>
</dbReference>
<sequence length="488" mass="50377">MRSSSDGAGPDAGPPHVLVVGGGISGLAAAESLVRADARVRVTVVEATSRLGGIVGTDRSDGFVMERGPDVVVAAKPATRLLCERLGIADRLQGTQVRGAYVYRAGALRRLPAGLSGMMPTRLGPLATSRLLSLRGLLRFASEPWRAAAAPGAAGEDESLEGFVVRRMGREAYDRLVEPLLTGIYAGDGARLSLSATFPQLQSLEREHGSLLRGLRARAATGAPAPASPFLSFPTGMQELVEGLTRALERTGRVAIRTGVPARALRAPGVAGPALTLADGTSITGDAVVLALPARASAALLAPLDSAVARDLRAIPHGSTATVTLAYAAADVPRALDATGYVVPRIEERDALACTWASSKLAGRAPAGMALFRLFFGGARRPALAVLDDDGLQALARTELREVLGVTAAPRLVRVTRWLDAMPQYELGHAGRVAAIEARAAGLPWLALAGNAYHGVGVPDCIRSGEGAAARVLGWLARGVDAPVSGAA</sequence>
<dbReference type="GO" id="GO:0006783">
    <property type="term" value="P:heme biosynthetic process"/>
    <property type="evidence" value="ECO:0007669"/>
    <property type="project" value="UniProtKB-UniRule"/>
</dbReference>
<dbReference type="EMBL" id="BRXS01000002">
    <property type="protein sequence ID" value="GLC24789.1"/>
    <property type="molecule type" value="Genomic_DNA"/>
</dbReference>
<keyword evidence="5 6" id="KW-0350">Heme biosynthesis</keyword>
<feature type="domain" description="Amine oxidase" evidence="7">
    <location>
        <begin position="24"/>
        <end position="473"/>
    </location>
</feature>
<comment type="function">
    <text evidence="6">Involved in coproporphyrin-dependent heme b biosynthesis. Catalyzes the oxidation of coproporphyrinogen III to coproporphyrin III.</text>
</comment>
<evidence type="ECO:0000256" key="6">
    <source>
        <dbReference type="RuleBase" id="RU364052"/>
    </source>
</evidence>
<comment type="similarity">
    <text evidence="6">Belongs to the protoporphyrinogen/coproporphyrinogen oxidase family. Coproporphyrinogen III oxidase subfamily.</text>
</comment>
<proteinExistence type="inferred from homology"/>
<dbReference type="Gene3D" id="3.50.50.60">
    <property type="entry name" value="FAD/NAD(P)-binding domain"/>
    <property type="match status" value="1"/>
</dbReference>
<dbReference type="InterPro" id="IPR004572">
    <property type="entry name" value="Protoporphyrinogen_oxidase"/>
</dbReference>